<sequence length="44" mass="4985">MAYEVGIYFGAPHAFSVFGSAAYRENADQRSWATFKGWLNEIPK</sequence>
<gene>
    <name evidence="2" type="ORF">EI168_10365</name>
</gene>
<organism evidence="2 3">
    <name type="scientific">Halomonas casei</name>
    <dbReference type="NCBI Taxonomy" id="2742613"/>
    <lineage>
        <taxon>Bacteria</taxon>
        <taxon>Pseudomonadati</taxon>
        <taxon>Pseudomonadota</taxon>
        <taxon>Gammaproteobacteria</taxon>
        <taxon>Oceanospirillales</taxon>
        <taxon>Halomonadaceae</taxon>
        <taxon>Halomonas</taxon>
    </lineage>
</organism>
<dbReference type="Proteomes" id="UP001645039">
    <property type="component" value="Unassembled WGS sequence"/>
</dbReference>
<evidence type="ECO:0000259" key="1">
    <source>
        <dbReference type="Pfam" id="PF01738"/>
    </source>
</evidence>
<name>A0ABR9F423_9GAMM</name>
<accession>A0ABR9F423</accession>
<comment type="caution">
    <text evidence="2">The sequence shown here is derived from an EMBL/GenBank/DDBJ whole genome shotgun (WGS) entry which is preliminary data.</text>
</comment>
<proteinExistence type="predicted"/>
<keyword evidence="3" id="KW-1185">Reference proteome</keyword>
<evidence type="ECO:0000313" key="3">
    <source>
        <dbReference type="Proteomes" id="UP001645039"/>
    </source>
</evidence>
<dbReference type="GO" id="GO:0016787">
    <property type="term" value="F:hydrolase activity"/>
    <property type="evidence" value="ECO:0007669"/>
    <property type="project" value="UniProtKB-KW"/>
</dbReference>
<dbReference type="InterPro" id="IPR002925">
    <property type="entry name" value="Dienelactn_hydro"/>
</dbReference>
<feature type="domain" description="Dienelactone hydrolase" evidence="1">
    <location>
        <begin position="2"/>
        <end position="42"/>
    </location>
</feature>
<dbReference type="Pfam" id="PF01738">
    <property type="entry name" value="DLH"/>
    <property type="match status" value="1"/>
</dbReference>
<protein>
    <submittedName>
        <fullName evidence="2">Dienelactone hydrolase family protein</fullName>
    </submittedName>
</protein>
<evidence type="ECO:0000313" key="2">
    <source>
        <dbReference type="EMBL" id="MBE0400507.1"/>
    </source>
</evidence>
<reference evidence="2 3" key="1">
    <citation type="submission" date="2020-07" db="EMBL/GenBank/DDBJ databases">
        <title>Halophilic bacteria isolated from french cheeses.</title>
        <authorList>
            <person name="Kothe C.I."/>
            <person name="Farah-Kraiem B."/>
            <person name="Renault P."/>
            <person name="Dridi B."/>
        </authorList>
    </citation>
    <scope>NUCLEOTIDE SEQUENCE [LARGE SCALE GENOMIC DNA]</scope>
    <source>
        <strain evidence="2 3">FME1</strain>
    </source>
</reference>
<dbReference type="EMBL" id="RRZD01000008">
    <property type="protein sequence ID" value="MBE0400507.1"/>
    <property type="molecule type" value="Genomic_DNA"/>
</dbReference>
<dbReference type="RefSeq" id="WP_096279989.1">
    <property type="nucleotide sequence ID" value="NZ_JABUYY010000005.1"/>
</dbReference>
<keyword evidence="2" id="KW-0378">Hydrolase</keyword>